<name>A0A397VCT1_9GLOM</name>
<gene>
    <name evidence="2" type="ORF">C2G38_2180856</name>
</gene>
<dbReference type="EMBL" id="QKWP01000452">
    <property type="protein sequence ID" value="RIB19812.1"/>
    <property type="molecule type" value="Genomic_DNA"/>
</dbReference>
<keyword evidence="3" id="KW-1185">Reference proteome</keyword>
<feature type="compositionally biased region" description="Basic residues" evidence="1">
    <location>
        <begin position="364"/>
        <end position="385"/>
    </location>
</feature>
<accession>A0A397VCT1</accession>
<comment type="caution">
    <text evidence="2">The sequence shown here is derived from an EMBL/GenBank/DDBJ whole genome shotgun (WGS) entry which is preliminary data.</text>
</comment>
<protein>
    <submittedName>
        <fullName evidence="2">Uncharacterized protein</fullName>
    </submittedName>
</protein>
<evidence type="ECO:0000313" key="2">
    <source>
        <dbReference type="EMBL" id="RIB19812.1"/>
    </source>
</evidence>
<sequence>MLTKALYHHQHRECAKRSAYSVNEAKKSIVGLCYTIAGLRNKFVNQYKLEVELYLMASGATWESVNKKAKLGYSACANTVEAYRKQVKKEHLAKIEKYFLENINVFYVYNIDDYHAIHENRRPDTVLTSTTNHFATCVAKPIVGCSSVPIVFNNISIHNPENVEALRICWYLINRYTGMFDISYLDCQLRKISQELQLMGFNEQHLHSVHDYINVLNLLLSINNKTQHLNGRVAPIVADWPSQIFIKKALYMRTQSDFLQQIESFLPILGPLHVSLNSREQVIIRYHLAQNGWTKIRDKILEKFGPTYKDIEYRTMIDLLDNLVPVTLDVYALTFRSGQFHEYVEKKFSKGRKKWKKKLPEKEKKKKKQKEKKGKKKKKRKKKKPPTTYRLATLDEDVDLRHLPMAYKRIEKGANTLTNEDLDDDDEDDIEGMEETIEEVEEALDIISKLLNDKRRWQEKIRNWSSKPPESKARSGIRMTNDDEETGIETTNGNGKNR</sequence>
<feature type="region of interest" description="Disordered" evidence="1">
    <location>
        <begin position="462"/>
        <end position="498"/>
    </location>
</feature>
<evidence type="ECO:0000313" key="3">
    <source>
        <dbReference type="Proteomes" id="UP000266673"/>
    </source>
</evidence>
<evidence type="ECO:0000256" key="1">
    <source>
        <dbReference type="SAM" id="MobiDB-lite"/>
    </source>
</evidence>
<feature type="compositionally biased region" description="Polar residues" evidence="1">
    <location>
        <begin position="488"/>
        <end position="498"/>
    </location>
</feature>
<proteinExistence type="predicted"/>
<dbReference type="Proteomes" id="UP000266673">
    <property type="component" value="Unassembled WGS sequence"/>
</dbReference>
<dbReference type="AlphaFoldDB" id="A0A397VCT1"/>
<dbReference type="OrthoDB" id="2426897at2759"/>
<organism evidence="2 3">
    <name type="scientific">Gigaspora rosea</name>
    <dbReference type="NCBI Taxonomy" id="44941"/>
    <lineage>
        <taxon>Eukaryota</taxon>
        <taxon>Fungi</taxon>
        <taxon>Fungi incertae sedis</taxon>
        <taxon>Mucoromycota</taxon>
        <taxon>Glomeromycotina</taxon>
        <taxon>Glomeromycetes</taxon>
        <taxon>Diversisporales</taxon>
        <taxon>Gigasporaceae</taxon>
        <taxon>Gigaspora</taxon>
    </lineage>
</organism>
<reference evidence="2 3" key="1">
    <citation type="submission" date="2018-06" db="EMBL/GenBank/DDBJ databases">
        <title>Comparative genomics reveals the genomic features of Rhizophagus irregularis, R. cerebriforme, R. diaphanum and Gigaspora rosea, and their symbiotic lifestyle signature.</title>
        <authorList>
            <person name="Morin E."/>
            <person name="San Clemente H."/>
            <person name="Chen E.C.H."/>
            <person name="De La Providencia I."/>
            <person name="Hainaut M."/>
            <person name="Kuo A."/>
            <person name="Kohler A."/>
            <person name="Murat C."/>
            <person name="Tang N."/>
            <person name="Roy S."/>
            <person name="Loubradou J."/>
            <person name="Henrissat B."/>
            <person name="Grigoriev I.V."/>
            <person name="Corradi N."/>
            <person name="Roux C."/>
            <person name="Martin F.M."/>
        </authorList>
    </citation>
    <scope>NUCLEOTIDE SEQUENCE [LARGE SCALE GENOMIC DNA]</scope>
    <source>
        <strain evidence="2 3">DAOM 194757</strain>
    </source>
</reference>
<feature type="region of interest" description="Disordered" evidence="1">
    <location>
        <begin position="355"/>
        <end position="390"/>
    </location>
</feature>